<evidence type="ECO:0000313" key="2">
    <source>
        <dbReference type="EMBL" id="KAK0615322.1"/>
    </source>
</evidence>
<feature type="signal peptide" evidence="1">
    <location>
        <begin position="1"/>
        <end position="20"/>
    </location>
</feature>
<keyword evidence="3" id="KW-1185">Reference proteome</keyword>
<gene>
    <name evidence="2" type="ORF">B0T17DRAFT_498509</name>
</gene>
<dbReference type="EMBL" id="JAULSR010000007">
    <property type="protein sequence ID" value="KAK0615322.1"/>
    <property type="molecule type" value="Genomic_DNA"/>
</dbReference>
<proteinExistence type="predicted"/>
<protein>
    <submittedName>
        <fullName evidence="2">Uncharacterized protein</fullName>
    </submittedName>
</protein>
<evidence type="ECO:0000256" key="1">
    <source>
        <dbReference type="SAM" id="SignalP"/>
    </source>
</evidence>
<accession>A0AA40BVS1</accession>
<reference evidence="2" key="1">
    <citation type="submission" date="2023-06" db="EMBL/GenBank/DDBJ databases">
        <title>Genome-scale phylogeny and comparative genomics of the fungal order Sordariales.</title>
        <authorList>
            <consortium name="Lawrence Berkeley National Laboratory"/>
            <person name="Hensen N."/>
            <person name="Bonometti L."/>
            <person name="Westerberg I."/>
            <person name="Brannstrom I.O."/>
            <person name="Guillou S."/>
            <person name="Cros-Aarteil S."/>
            <person name="Calhoun S."/>
            <person name="Haridas S."/>
            <person name="Kuo A."/>
            <person name="Mondo S."/>
            <person name="Pangilinan J."/>
            <person name="Riley R."/>
            <person name="LaButti K."/>
            <person name="Andreopoulos B."/>
            <person name="Lipzen A."/>
            <person name="Chen C."/>
            <person name="Yanf M."/>
            <person name="Daum C."/>
            <person name="Ng V."/>
            <person name="Clum A."/>
            <person name="Steindorff A."/>
            <person name="Ohm R."/>
            <person name="Martin F."/>
            <person name="Silar P."/>
            <person name="Natvig D."/>
            <person name="Lalanne C."/>
            <person name="Gautier V."/>
            <person name="Ament-velasquez S.L."/>
            <person name="Kruys A."/>
            <person name="Hutchinson M.I."/>
            <person name="Powell A.J."/>
            <person name="Barry K."/>
            <person name="Miller A.N."/>
            <person name="Grigoriev I.V."/>
            <person name="Debuchy R."/>
            <person name="Gladieux P."/>
            <person name="Thoren M.H."/>
            <person name="Johannesson H."/>
        </authorList>
    </citation>
    <scope>NUCLEOTIDE SEQUENCE</scope>
    <source>
        <strain evidence="2">SMH3391-2</strain>
    </source>
</reference>
<organism evidence="2 3">
    <name type="scientific">Bombardia bombarda</name>
    <dbReference type="NCBI Taxonomy" id="252184"/>
    <lineage>
        <taxon>Eukaryota</taxon>
        <taxon>Fungi</taxon>
        <taxon>Dikarya</taxon>
        <taxon>Ascomycota</taxon>
        <taxon>Pezizomycotina</taxon>
        <taxon>Sordariomycetes</taxon>
        <taxon>Sordariomycetidae</taxon>
        <taxon>Sordariales</taxon>
        <taxon>Lasiosphaeriaceae</taxon>
        <taxon>Bombardia</taxon>
    </lineage>
</organism>
<comment type="caution">
    <text evidence="2">The sequence shown here is derived from an EMBL/GenBank/DDBJ whole genome shotgun (WGS) entry which is preliminary data.</text>
</comment>
<keyword evidence="1" id="KW-0732">Signal</keyword>
<feature type="chain" id="PRO_5041335960" evidence="1">
    <location>
        <begin position="21"/>
        <end position="111"/>
    </location>
</feature>
<sequence>MKCNVFAILFAALSLTNALAIEEPGMTAVRRETLLLERQNANNGRPVANGACCIAATSKKQDVCAVNGQQGKCVPANTAGCNAALTCIANSKLTCNNRVLENGRPLCRLRQ</sequence>
<dbReference type="AlphaFoldDB" id="A0AA40BVS1"/>
<dbReference type="Proteomes" id="UP001174934">
    <property type="component" value="Unassembled WGS sequence"/>
</dbReference>
<evidence type="ECO:0000313" key="3">
    <source>
        <dbReference type="Proteomes" id="UP001174934"/>
    </source>
</evidence>
<name>A0AA40BVS1_9PEZI</name>